<evidence type="ECO:0000313" key="8">
    <source>
        <dbReference type="EMBL" id="GFH50809.1"/>
    </source>
</evidence>
<evidence type="ECO:0000256" key="6">
    <source>
        <dbReference type="ARBA" id="ARBA00023212"/>
    </source>
</evidence>
<evidence type="ECO:0000256" key="3">
    <source>
        <dbReference type="ARBA" id="ARBA00022467"/>
    </source>
</evidence>
<keyword evidence="5 7" id="KW-0009">Actin-binding</keyword>
<keyword evidence="4 7" id="KW-0963">Cytoplasm</keyword>
<dbReference type="InterPro" id="IPR001698">
    <property type="entry name" value="CAPZB"/>
</dbReference>
<evidence type="ECO:0000256" key="1">
    <source>
        <dbReference type="ARBA" id="ARBA00004245"/>
    </source>
</evidence>
<dbReference type="Gene3D" id="1.20.58.570">
    <property type="match status" value="1"/>
</dbReference>
<dbReference type="PANTHER" id="PTHR10619">
    <property type="entry name" value="F-ACTIN-CAPPING PROTEIN SUBUNIT BETA"/>
    <property type="match status" value="1"/>
</dbReference>
<evidence type="ECO:0000256" key="2">
    <source>
        <dbReference type="ARBA" id="ARBA00006039"/>
    </source>
</evidence>
<comment type="function">
    <text evidence="7">F-actin-capping proteins bind in a Ca(2+)-independent manner to the fast growing ends of actin filaments (barbed end) thereby blocking the exchange of subunits at these ends. Unlike other capping proteins (such as gelsolin and severin), these proteins do not sever actin filaments.</text>
</comment>
<comment type="subcellular location">
    <subcellularLocation>
        <location evidence="1 7">Cytoplasm</location>
        <location evidence="1 7">Cytoskeleton</location>
    </subcellularLocation>
</comment>
<dbReference type="GO" id="GO:0008290">
    <property type="term" value="C:F-actin capping protein complex"/>
    <property type="evidence" value="ECO:0007669"/>
    <property type="project" value="UniProtKB-UniRule"/>
</dbReference>
<name>A0AAD3H5M4_9STRA</name>
<accession>A0AAD3H5M4</accession>
<comment type="subunit">
    <text evidence="7">Heterodimer of an alpha and a beta subunit.</text>
</comment>
<reference evidence="8 9" key="1">
    <citation type="journal article" date="2021" name="Sci. Rep.">
        <title>The genome of the diatom Chaetoceros tenuissimus carries an ancient integrated fragment of an extant virus.</title>
        <authorList>
            <person name="Hongo Y."/>
            <person name="Kimura K."/>
            <person name="Takaki Y."/>
            <person name="Yoshida Y."/>
            <person name="Baba S."/>
            <person name="Kobayashi G."/>
            <person name="Nagasaki K."/>
            <person name="Hano T."/>
            <person name="Tomaru Y."/>
        </authorList>
    </citation>
    <scope>NUCLEOTIDE SEQUENCE [LARGE SCALE GENOMIC DNA]</scope>
    <source>
        <strain evidence="8 9">NIES-3715</strain>
    </source>
</reference>
<dbReference type="Proteomes" id="UP001054902">
    <property type="component" value="Unassembled WGS sequence"/>
</dbReference>
<dbReference type="GO" id="GO:0051016">
    <property type="term" value="P:barbed-end actin filament capping"/>
    <property type="evidence" value="ECO:0007669"/>
    <property type="project" value="UniProtKB-UniRule"/>
</dbReference>
<evidence type="ECO:0000313" key="9">
    <source>
        <dbReference type="Proteomes" id="UP001054902"/>
    </source>
</evidence>
<proteinExistence type="inferred from homology"/>
<dbReference type="SUPFAM" id="SSF90096">
    <property type="entry name" value="Subunits of heterodimeric actin filament capping protein Capz"/>
    <property type="match status" value="1"/>
</dbReference>
<gene>
    <name evidence="8" type="ORF">CTEN210_07285</name>
</gene>
<protein>
    <recommendedName>
        <fullName evidence="7">F-actin-capping protein subunit beta</fullName>
    </recommendedName>
</protein>
<dbReference type="InterPro" id="IPR037282">
    <property type="entry name" value="CapZ_alpha/beta"/>
</dbReference>
<dbReference type="AlphaFoldDB" id="A0AAD3H5M4"/>
<evidence type="ECO:0000256" key="5">
    <source>
        <dbReference type="ARBA" id="ARBA00023203"/>
    </source>
</evidence>
<evidence type="ECO:0000256" key="7">
    <source>
        <dbReference type="RuleBase" id="RU365078"/>
    </source>
</evidence>
<dbReference type="Gene3D" id="3.90.1150.210">
    <property type="entry name" value="F-actin capping protein, beta subunit"/>
    <property type="match status" value="1"/>
</dbReference>
<organism evidence="8 9">
    <name type="scientific">Chaetoceros tenuissimus</name>
    <dbReference type="NCBI Taxonomy" id="426638"/>
    <lineage>
        <taxon>Eukaryota</taxon>
        <taxon>Sar</taxon>
        <taxon>Stramenopiles</taxon>
        <taxon>Ochrophyta</taxon>
        <taxon>Bacillariophyta</taxon>
        <taxon>Coscinodiscophyceae</taxon>
        <taxon>Chaetocerotophycidae</taxon>
        <taxon>Chaetocerotales</taxon>
        <taxon>Chaetocerotaceae</taxon>
        <taxon>Chaetoceros</taxon>
    </lineage>
</organism>
<dbReference type="InterPro" id="IPR042276">
    <property type="entry name" value="CapZ_alpha/beta_2"/>
</dbReference>
<dbReference type="GO" id="GO:0051015">
    <property type="term" value="F:actin filament binding"/>
    <property type="evidence" value="ECO:0007669"/>
    <property type="project" value="TreeGrafter"/>
</dbReference>
<comment type="caution">
    <text evidence="8">The sequence shown here is derived from an EMBL/GenBank/DDBJ whole genome shotgun (WGS) entry which is preliminary data.</text>
</comment>
<sequence>MKDEDATCSNWNCDSHYKQLSVLQTQSSHQNMDSVSKVDASLSILRRTPVQDTSENLDAISILLKSDPEVVEDLYQQVDSPLKDGLDTTVNKRYILIDHNRDEDSFRSPWSNQYFPPLTSSHGFKPSMQLRAVEEVANEIFESYSILYYGNNVMSSVYLWNKGGTTNEGFAGAFLIIKEISESDDGIEDGKGYWNSIHIVDVGILSNGRAKYELSTTVILSLDIQNATDDNGSTNTNINGSLTKQIEQIHSFSSDDNHIGTIGKMIESVEIDLRRDMDSLYIQKTKEVIHGIRSDSGQKQKHGLMATMIGENQQKHNEIQTAFMARLGKK</sequence>
<keyword evidence="3 7" id="KW-0117">Actin capping</keyword>
<keyword evidence="9" id="KW-1185">Reference proteome</keyword>
<dbReference type="Pfam" id="PF01115">
    <property type="entry name" value="F_actin_cap_B"/>
    <property type="match status" value="1"/>
</dbReference>
<dbReference type="PANTHER" id="PTHR10619:SF0">
    <property type="entry name" value="F-ACTIN-CAPPING PROTEIN SUBUNIT BETA ISOFORMS 1 AND 2"/>
    <property type="match status" value="1"/>
</dbReference>
<dbReference type="GO" id="GO:0000902">
    <property type="term" value="P:cell morphogenesis"/>
    <property type="evidence" value="ECO:0007669"/>
    <property type="project" value="TreeGrafter"/>
</dbReference>
<keyword evidence="6 7" id="KW-0206">Cytoskeleton</keyword>
<evidence type="ECO:0000256" key="4">
    <source>
        <dbReference type="ARBA" id="ARBA00022490"/>
    </source>
</evidence>
<dbReference type="InterPro" id="IPR043175">
    <property type="entry name" value="CAPZB_N"/>
</dbReference>
<dbReference type="EMBL" id="BLLK01000040">
    <property type="protein sequence ID" value="GFH50809.1"/>
    <property type="molecule type" value="Genomic_DNA"/>
</dbReference>
<dbReference type="PRINTS" id="PR00192">
    <property type="entry name" value="FACTINCAPB"/>
</dbReference>
<comment type="similarity">
    <text evidence="2 7">Belongs to the F-actin-capping protein beta subunit family.</text>
</comment>